<comment type="similarity">
    <text evidence="1">Belongs to the peptidase A1 family.</text>
</comment>
<accession>A0A4S8SVR5</accession>
<keyword evidence="3" id="KW-0472">Membrane</keyword>
<comment type="caution">
    <text evidence="6">The sequence shown here is derived from an EMBL/GenBank/DDBJ whole genome shotgun (WGS) entry which is preliminary data.</text>
</comment>
<dbReference type="AlphaFoldDB" id="A0A4S8SVR5"/>
<feature type="domain" description="Peptidase A1" evidence="5">
    <location>
        <begin position="48"/>
        <end position="391"/>
    </location>
</feature>
<keyword evidence="4" id="KW-0732">Signal</keyword>
<feature type="signal peptide" evidence="4">
    <location>
        <begin position="1"/>
        <end position="27"/>
    </location>
</feature>
<reference evidence="6 7" key="1">
    <citation type="submission" date="2018-10" db="EMBL/GenBank/DDBJ databases">
        <title>Fifty Aureobasidium pullulans genomes reveal a recombining polyextremotolerant generalist.</title>
        <authorList>
            <person name="Gostincar C."/>
            <person name="Turk M."/>
            <person name="Zajc J."/>
            <person name="Gunde-Cimerman N."/>
        </authorList>
    </citation>
    <scope>NUCLEOTIDE SEQUENCE [LARGE SCALE GENOMIC DNA]</scope>
    <source>
        <strain evidence="6 7">EXF-11900</strain>
    </source>
</reference>
<dbReference type="InterPro" id="IPR001461">
    <property type="entry name" value="Aspartic_peptidase_A1"/>
</dbReference>
<dbReference type="InterPro" id="IPR021109">
    <property type="entry name" value="Peptidase_aspartic_dom_sf"/>
</dbReference>
<evidence type="ECO:0000256" key="3">
    <source>
        <dbReference type="SAM" id="Phobius"/>
    </source>
</evidence>
<proteinExistence type="inferred from homology"/>
<keyword evidence="6" id="KW-0378">Hydrolase</keyword>
<feature type="compositionally biased region" description="Polar residues" evidence="2">
    <location>
        <begin position="612"/>
        <end position="623"/>
    </location>
</feature>
<feature type="compositionally biased region" description="Polar residues" evidence="2">
    <location>
        <begin position="530"/>
        <end position="554"/>
    </location>
</feature>
<dbReference type="GO" id="GO:0000324">
    <property type="term" value="C:fungal-type vacuole"/>
    <property type="evidence" value="ECO:0007669"/>
    <property type="project" value="TreeGrafter"/>
</dbReference>
<dbReference type="PANTHER" id="PTHR47966">
    <property type="entry name" value="BETA-SITE APP-CLEAVING ENZYME, ISOFORM A-RELATED"/>
    <property type="match status" value="1"/>
</dbReference>
<dbReference type="GO" id="GO:0004190">
    <property type="term" value="F:aspartic-type endopeptidase activity"/>
    <property type="evidence" value="ECO:0007669"/>
    <property type="project" value="InterPro"/>
</dbReference>
<dbReference type="Gene3D" id="2.40.70.10">
    <property type="entry name" value="Acid Proteases"/>
    <property type="match status" value="2"/>
</dbReference>
<name>A0A4S8SVR5_AURPU</name>
<feature type="compositionally biased region" description="Basic and acidic residues" evidence="2">
    <location>
        <begin position="514"/>
        <end position="529"/>
    </location>
</feature>
<dbReference type="InterPro" id="IPR034164">
    <property type="entry name" value="Pepsin-like_dom"/>
</dbReference>
<keyword evidence="6" id="KW-0645">Protease</keyword>
<keyword evidence="3" id="KW-0812">Transmembrane</keyword>
<feature type="compositionally biased region" description="Basic and acidic residues" evidence="2">
    <location>
        <begin position="637"/>
        <end position="646"/>
    </location>
</feature>
<feature type="chain" id="PRO_5020580444" evidence="4">
    <location>
        <begin position="28"/>
        <end position="656"/>
    </location>
</feature>
<evidence type="ECO:0000313" key="7">
    <source>
        <dbReference type="Proteomes" id="UP000304951"/>
    </source>
</evidence>
<dbReference type="PANTHER" id="PTHR47966:SF51">
    <property type="entry name" value="BETA-SITE APP-CLEAVING ENZYME, ISOFORM A-RELATED"/>
    <property type="match status" value="1"/>
</dbReference>
<feature type="region of interest" description="Disordered" evidence="2">
    <location>
        <begin position="478"/>
        <end position="565"/>
    </location>
</feature>
<dbReference type="Proteomes" id="UP000304951">
    <property type="component" value="Unassembled WGS sequence"/>
</dbReference>
<evidence type="ECO:0000256" key="4">
    <source>
        <dbReference type="SAM" id="SignalP"/>
    </source>
</evidence>
<feature type="region of interest" description="Disordered" evidence="2">
    <location>
        <begin position="599"/>
        <end position="656"/>
    </location>
</feature>
<evidence type="ECO:0000313" key="6">
    <source>
        <dbReference type="EMBL" id="THV75304.1"/>
    </source>
</evidence>
<sequence length="656" mass="70421">MVLSFLGSWSPVGVVFILATNVAKVSCSAQPIVVNPSEVWDGLDGTWSSFDLSVGVPAQKVRVLPSWQSFQTWVVAPEGCSMYSNYDACVESRGEVFNLSQSTNWDYVGLFELGIEQDLGITGNAYYGYDRIALDDSNQTVLEDTTVGALAVSDFWLGSLGLNPKPTNWSDTSAWPSFMTKLKGQSTIPSISFGYTAGAPYRFSGVAGSLTLGGYDQSRFEANNVEFEFASDPARDTVVAIQSITTSALNSTSSVELLPAPIYALIDSTVSQIWLPLDACQAFEREFGLTWDSTYNLYLVNSSLHDTLLARNAHVNFTIGTTAAGLQKTTISLPYAAFDMTAQSPYQGLADRSSYFPLRRAANSTQYTLGRTFMQEAYITVDYERTKFNVSQCIWPQNINNVTEIIIIEPAPASENGGYSGASSGVNVSTTSGTLSGPSSSGLSGGAIGGIVAGSVIGVVALIALATLFIRRERKKKARLAEEEAGDESSPSRDSISRTTIGIGEKGTTVFPKAELEGSTVHDDLKSPQRPDSSLASPTTLGYGGSTWSSTQADPISPALASPGAASEAGGLEIYEMPGDMPDLAQADGRSITEKEMMRRREEVYNGVDRSNPATPTGDSLQPSVERRSVQPNEVVLRSEIREGEPSRPNSRFSFE</sequence>
<gene>
    <name evidence="6" type="ORF">D6D28_01919</name>
</gene>
<evidence type="ECO:0000256" key="1">
    <source>
        <dbReference type="ARBA" id="ARBA00007447"/>
    </source>
</evidence>
<evidence type="ECO:0000259" key="5">
    <source>
        <dbReference type="PROSITE" id="PS51767"/>
    </source>
</evidence>
<dbReference type="GO" id="GO:0006508">
    <property type="term" value="P:proteolysis"/>
    <property type="evidence" value="ECO:0007669"/>
    <property type="project" value="UniProtKB-KW"/>
</dbReference>
<dbReference type="InterPro" id="IPR033121">
    <property type="entry name" value="PEPTIDASE_A1"/>
</dbReference>
<feature type="transmembrane region" description="Helical" evidence="3">
    <location>
        <begin position="447"/>
        <end position="470"/>
    </location>
</feature>
<dbReference type="Pfam" id="PF00026">
    <property type="entry name" value="Asp"/>
    <property type="match status" value="1"/>
</dbReference>
<dbReference type="CDD" id="cd05471">
    <property type="entry name" value="pepsin_like"/>
    <property type="match status" value="1"/>
</dbReference>
<evidence type="ECO:0000256" key="2">
    <source>
        <dbReference type="SAM" id="MobiDB-lite"/>
    </source>
</evidence>
<keyword evidence="3" id="KW-1133">Transmembrane helix</keyword>
<dbReference type="EMBL" id="QZAF01000041">
    <property type="protein sequence ID" value="THV75304.1"/>
    <property type="molecule type" value="Genomic_DNA"/>
</dbReference>
<dbReference type="PROSITE" id="PS51767">
    <property type="entry name" value="PEPTIDASE_A1"/>
    <property type="match status" value="1"/>
</dbReference>
<dbReference type="SUPFAM" id="SSF50630">
    <property type="entry name" value="Acid proteases"/>
    <property type="match status" value="1"/>
</dbReference>
<protein>
    <submittedName>
        <fullName evidence="6">Acid protease</fullName>
    </submittedName>
</protein>
<organism evidence="6 7">
    <name type="scientific">Aureobasidium pullulans</name>
    <name type="common">Black yeast</name>
    <name type="synonym">Pullularia pullulans</name>
    <dbReference type="NCBI Taxonomy" id="5580"/>
    <lineage>
        <taxon>Eukaryota</taxon>
        <taxon>Fungi</taxon>
        <taxon>Dikarya</taxon>
        <taxon>Ascomycota</taxon>
        <taxon>Pezizomycotina</taxon>
        <taxon>Dothideomycetes</taxon>
        <taxon>Dothideomycetidae</taxon>
        <taxon>Dothideales</taxon>
        <taxon>Saccotheciaceae</taxon>
        <taxon>Aureobasidium</taxon>
    </lineage>
</organism>